<dbReference type="OrthoDB" id="363007at2"/>
<sequence>MRFQQLALIAALCAPASVLAHTPLCSCYDSGDGTVLCEGGFSDGSSATGVEVNVVNDKGELLVKGKMNEDSEFEFNKPQGGYQVEFNAGPGHLITIDSDNIVE</sequence>
<dbReference type="AlphaFoldDB" id="A0A178K3H0"/>
<evidence type="ECO:0000256" key="1">
    <source>
        <dbReference type="SAM" id="SignalP"/>
    </source>
</evidence>
<reference evidence="2 3" key="1">
    <citation type="submission" date="2016-03" db="EMBL/GenBank/DDBJ databases">
        <title>Photobacterium proteolyticum sp. nov. a protease producing bacterium isolated from ocean sediments of Laizhou Bay.</title>
        <authorList>
            <person name="Li Y."/>
        </authorList>
    </citation>
    <scope>NUCLEOTIDE SEQUENCE [LARGE SCALE GENOMIC DNA]</scope>
    <source>
        <strain evidence="2 3">R-40508</strain>
    </source>
</reference>
<comment type="caution">
    <text evidence="2">The sequence shown here is derived from an EMBL/GenBank/DDBJ whole genome shotgun (WGS) entry which is preliminary data.</text>
</comment>
<name>A0A178K3H0_9GAMM</name>
<dbReference type="EMBL" id="LVHF01000033">
    <property type="protein sequence ID" value="OAN11263.1"/>
    <property type="molecule type" value="Genomic_DNA"/>
</dbReference>
<feature type="chain" id="PRO_5008089990" evidence="1">
    <location>
        <begin position="21"/>
        <end position="103"/>
    </location>
</feature>
<proteinExistence type="predicted"/>
<dbReference type="RefSeq" id="WP_068335705.1">
    <property type="nucleotide sequence ID" value="NZ_LVHF01000033.1"/>
</dbReference>
<gene>
    <name evidence="2" type="ORF">A3K86_20115</name>
</gene>
<dbReference type="STRING" id="858640.A3K86_20115"/>
<protein>
    <submittedName>
        <fullName evidence="2">Uncharacterized protein</fullName>
    </submittedName>
</protein>
<feature type="signal peptide" evidence="1">
    <location>
        <begin position="1"/>
        <end position="20"/>
    </location>
</feature>
<accession>A0A178K3H0</accession>
<keyword evidence="1" id="KW-0732">Signal</keyword>
<organism evidence="2 3">
    <name type="scientific">Photobacterium jeanii</name>
    <dbReference type="NCBI Taxonomy" id="858640"/>
    <lineage>
        <taxon>Bacteria</taxon>
        <taxon>Pseudomonadati</taxon>
        <taxon>Pseudomonadota</taxon>
        <taxon>Gammaproteobacteria</taxon>
        <taxon>Vibrionales</taxon>
        <taxon>Vibrionaceae</taxon>
        <taxon>Photobacterium</taxon>
    </lineage>
</organism>
<dbReference type="Proteomes" id="UP000078503">
    <property type="component" value="Unassembled WGS sequence"/>
</dbReference>
<evidence type="ECO:0000313" key="3">
    <source>
        <dbReference type="Proteomes" id="UP000078503"/>
    </source>
</evidence>
<keyword evidence="3" id="KW-1185">Reference proteome</keyword>
<evidence type="ECO:0000313" key="2">
    <source>
        <dbReference type="EMBL" id="OAN11263.1"/>
    </source>
</evidence>